<dbReference type="InterPro" id="IPR036388">
    <property type="entry name" value="WH-like_DNA-bd_sf"/>
</dbReference>
<evidence type="ECO:0000256" key="3">
    <source>
        <dbReference type="ARBA" id="ARBA00023015"/>
    </source>
</evidence>
<keyword evidence="4" id="KW-0238">DNA-binding</keyword>
<dbReference type="InterPro" id="IPR051446">
    <property type="entry name" value="HTH_trans_reg/aminotransferase"/>
</dbReference>
<evidence type="ECO:0000313" key="7">
    <source>
        <dbReference type="EMBL" id="MBD8501458.1"/>
    </source>
</evidence>
<proteinExistence type="inferred from homology"/>
<dbReference type="SMART" id="SM00345">
    <property type="entry name" value="HTH_GNTR"/>
    <property type="match status" value="1"/>
</dbReference>
<dbReference type="GO" id="GO:0008483">
    <property type="term" value="F:transaminase activity"/>
    <property type="evidence" value="ECO:0007669"/>
    <property type="project" value="UniProtKB-KW"/>
</dbReference>
<reference evidence="8" key="1">
    <citation type="submission" date="2023-07" db="EMBL/GenBank/DDBJ databases">
        <title>Thauera sp. CAU 1555 isolated from sand of Yaerae Beach.</title>
        <authorList>
            <person name="Kim W."/>
        </authorList>
    </citation>
    <scope>NUCLEOTIDE SEQUENCE [LARGE SCALE GENOMIC DNA]</scope>
    <source>
        <strain evidence="8">CAU 1555</strain>
    </source>
</reference>
<dbReference type="PANTHER" id="PTHR46577:SF1">
    <property type="entry name" value="HTH-TYPE TRANSCRIPTIONAL REGULATORY PROTEIN GABR"/>
    <property type="match status" value="1"/>
</dbReference>
<dbReference type="SUPFAM" id="SSF53383">
    <property type="entry name" value="PLP-dependent transferases"/>
    <property type="match status" value="1"/>
</dbReference>
<evidence type="ECO:0000256" key="4">
    <source>
        <dbReference type="ARBA" id="ARBA00023125"/>
    </source>
</evidence>
<accession>A0ABR9B626</accession>
<dbReference type="PROSITE" id="PS50949">
    <property type="entry name" value="HTH_GNTR"/>
    <property type="match status" value="1"/>
</dbReference>
<sequence>MTIWLPALEPGVPAYLAIADEIARGIRAGALRPGDRLPTHRLLADLLGLNVSTVTRAYREAARRRLVDGETGRGTFVLARSAEAALFALEKRPQADLIDLSTNTPPLMPRDGDLLAGVQALSAGEAAALLHYHTPGDWLVHRAAVAGWLRRRGLEVAGEDIVVCAGAQHALDVALSLFEGAGELSVEALTYPGLKAVARQRKLRLAPMAMDGEGVTPEAFEAACRAGSGRVAVLSPTLQNPTTATMSLARRRQIVAIARRFDALIVEEDVYGLLPVDAPPPLAALAPERVCYVSGLSKTIAPGLRLGYLVAPPALRERLADAEHRTSWYVAPFAAALAARWMNDGTAWRRLAAQRRELAARHAVVRETLAGLDWAGAPHCPHVWLRLRRGPAADLAERALRAGVAVVADPVFAVGRGKGYEGLRISTGAAANRKQLAAGLGILRALVAGE</sequence>
<keyword evidence="7" id="KW-0032">Aminotransferase</keyword>
<organism evidence="7 8">
    <name type="scientific">Thauera sedimentorum</name>
    <dbReference type="NCBI Taxonomy" id="2767595"/>
    <lineage>
        <taxon>Bacteria</taxon>
        <taxon>Pseudomonadati</taxon>
        <taxon>Pseudomonadota</taxon>
        <taxon>Betaproteobacteria</taxon>
        <taxon>Rhodocyclales</taxon>
        <taxon>Zoogloeaceae</taxon>
        <taxon>Thauera</taxon>
    </lineage>
</organism>
<dbReference type="Proteomes" id="UP000603602">
    <property type="component" value="Unassembled WGS sequence"/>
</dbReference>
<evidence type="ECO:0000256" key="1">
    <source>
        <dbReference type="ARBA" id="ARBA00005384"/>
    </source>
</evidence>
<dbReference type="Gene3D" id="3.40.640.10">
    <property type="entry name" value="Type I PLP-dependent aspartate aminotransferase-like (Major domain)"/>
    <property type="match status" value="1"/>
</dbReference>
<protein>
    <submittedName>
        <fullName evidence="7">PLP-dependent aminotransferase family protein</fullName>
    </submittedName>
</protein>
<feature type="domain" description="HTH gntR-type" evidence="6">
    <location>
        <begin position="12"/>
        <end position="80"/>
    </location>
</feature>
<keyword evidence="3" id="KW-0805">Transcription regulation</keyword>
<dbReference type="InterPro" id="IPR004839">
    <property type="entry name" value="Aminotransferase_I/II_large"/>
</dbReference>
<keyword evidence="5" id="KW-0804">Transcription</keyword>
<dbReference type="InterPro" id="IPR015424">
    <property type="entry name" value="PyrdxlP-dep_Trfase"/>
</dbReference>
<dbReference type="SUPFAM" id="SSF46785">
    <property type="entry name" value="Winged helix' DNA-binding domain"/>
    <property type="match status" value="1"/>
</dbReference>
<keyword evidence="2" id="KW-0663">Pyridoxal phosphate</keyword>
<comment type="similarity">
    <text evidence="1">In the C-terminal section; belongs to the class-I pyridoxal-phosphate-dependent aminotransferase family.</text>
</comment>
<evidence type="ECO:0000256" key="2">
    <source>
        <dbReference type="ARBA" id="ARBA00022898"/>
    </source>
</evidence>
<comment type="caution">
    <text evidence="7">The sequence shown here is derived from an EMBL/GenBank/DDBJ whole genome shotgun (WGS) entry which is preliminary data.</text>
</comment>
<dbReference type="InterPro" id="IPR015421">
    <property type="entry name" value="PyrdxlP-dep_Trfase_major"/>
</dbReference>
<name>A0ABR9B626_9RHOO</name>
<dbReference type="InterPro" id="IPR000524">
    <property type="entry name" value="Tscrpt_reg_HTH_GntR"/>
</dbReference>
<keyword evidence="7" id="KW-0808">Transferase</keyword>
<evidence type="ECO:0000313" key="8">
    <source>
        <dbReference type="Proteomes" id="UP000603602"/>
    </source>
</evidence>
<dbReference type="PANTHER" id="PTHR46577">
    <property type="entry name" value="HTH-TYPE TRANSCRIPTIONAL REGULATORY PROTEIN GABR"/>
    <property type="match status" value="1"/>
</dbReference>
<dbReference type="Pfam" id="PF00392">
    <property type="entry name" value="GntR"/>
    <property type="match status" value="1"/>
</dbReference>
<evidence type="ECO:0000259" key="6">
    <source>
        <dbReference type="PROSITE" id="PS50949"/>
    </source>
</evidence>
<gene>
    <name evidence="7" type="ORF">IFO67_01025</name>
</gene>
<dbReference type="InterPro" id="IPR036390">
    <property type="entry name" value="WH_DNA-bd_sf"/>
</dbReference>
<dbReference type="Pfam" id="PF00155">
    <property type="entry name" value="Aminotran_1_2"/>
    <property type="match status" value="1"/>
</dbReference>
<dbReference type="RefSeq" id="WP_187716313.1">
    <property type="nucleotide sequence ID" value="NZ_JACTAH010000001.1"/>
</dbReference>
<keyword evidence="8" id="KW-1185">Reference proteome</keyword>
<evidence type="ECO:0000256" key="5">
    <source>
        <dbReference type="ARBA" id="ARBA00023163"/>
    </source>
</evidence>
<dbReference type="EMBL" id="JACYTO010000001">
    <property type="protein sequence ID" value="MBD8501458.1"/>
    <property type="molecule type" value="Genomic_DNA"/>
</dbReference>
<dbReference type="Gene3D" id="1.10.10.10">
    <property type="entry name" value="Winged helix-like DNA-binding domain superfamily/Winged helix DNA-binding domain"/>
    <property type="match status" value="1"/>
</dbReference>
<dbReference type="CDD" id="cd00609">
    <property type="entry name" value="AAT_like"/>
    <property type="match status" value="1"/>
</dbReference>